<reference evidence="2 3" key="1">
    <citation type="submission" date="2019-10" db="EMBL/GenBank/DDBJ databases">
        <title>Whole genome shotgun sequence of Acrocarpospora corrugata NBRC 13972.</title>
        <authorList>
            <person name="Ichikawa N."/>
            <person name="Kimura A."/>
            <person name="Kitahashi Y."/>
            <person name="Komaki H."/>
            <person name="Oguchi A."/>
        </authorList>
    </citation>
    <scope>NUCLEOTIDE SEQUENCE [LARGE SCALE GENOMIC DNA]</scope>
    <source>
        <strain evidence="2 3">NBRC 13972</strain>
    </source>
</reference>
<organism evidence="2 3">
    <name type="scientific">Acrocarpospora corrugata</name>
    <dbReference type="NCBI Taxonomy" id="35763"/>
    <lineage>
        <taxon>Bacteria</taxon>
        <taxon>Bacillati</taxon>
        <taxon>Actinomycetota</taxon>
        <taxon>Actinomycetes</taxon>
        <taxon>Streptosporangiales</taxon>
        <taxon>Streptosporangiaceae</taxon>
        <taxon>Acrocarpospora</taxon>
    </lineage>
</organism>
<protein>
    <submittedName>
        <fullName evidence="2">Uncharacterized protein</fullName>
    </submittedName>
</protein>
<feature type="region of interest" description="Disordered" evidence="1">
    <location>
        <begin position="165"/>
        <end position="186"/>
    </location>
</feature>
<proteinExistence type="predicted"/>
<dbReference type="Proteomes" id="UP000334990">
    <property type="component" value="Unassembled WGS sequence"/>
</dbReference>
<dbReference type="AlphaFoldDB" id="A0A5M3VPQ6"/>
<evidence type="ECO:0000256" key="1">
    <source>
        <dbReference type="SAM" id="MobiDB-lite"/>
    </source>
</evidence>
<name>A0A5M3VPQ6_9ACTN</name>
<comment type="caution">
    <text evidence="2">The sequence shown here is derived from an EMBL/GenBank/DDBJ whole genome shotgun (WGS) entry which is preliminary data.</text>
</comment>
<keyword evidence="3" id="KW-1185">Reference proteome</keyword>
<gene>
    <name evidence="2" type="ORF">Acor_08300</name>
</gene>
<evidence type="ECO:0000313" key="3">
    <source>
        <dbReference type="Proteomes" id="UP000334990"/>
    </source>
</evidence>
<feature type="compositionally biased region" description="Basic and acidic residues" evidence="1">
    <location>
        <begin position="167"/>
        <end position="186"/>
    </location>
</feature>
<dbReference type="EMBL" id="BLAD01000037">
    <property type="protein sequence ID" value="GER98766.1"/>
    <property type="molecule type" value="Genomic_DNA"/>
</dbReference>
<accession>A0A5M3VPQ6</accession>
<evidence type="ECO:0000313" key="2">
    <source>
        <dbReference type="EMBL" id="GER98766.1"/>
    </source>
</evidence>
<sequence length="523" mass="57745">MPMTTPALMTDKGCSVRECERTVLALGVCAQHYYGAPDKRSTCTADCDRQVHRRGLCTSHYRLWRLAVAEPCSIEGCERPAADSGMCGLHVQRVRKSGRAGEAASRLRSTDGLCGEDGCELKIFTRGLCRGHYLAHGLPCSIDGCEKPVVARKLCGMHYARLTKTGDPGDARPRRTRQKEPAERPRAEAAQHLCAIDGCERAVWSRELCGMHYQRRRAYGDPTRVPPRWERRPCAVADCQERARDLGRCPRHAAQLRRERLRERAAKAPRPEAVMALAEAAEAARRWREVSAEVTAGRRDRNDLVRTFALISGETASARLAAASGLRQGTLRQIIAHRAEHADEPERLAEWRPLLTDLSAAGAAIARADRERAELVVACWESGATNAAALRRASGLPKSEVERIILAARGNGYQRHPGRGRHAPPSPVVEALERSVAEIGELTQLRQGISLRLLQGIGRLSEILAHTADAELAARGKRDQLIAECWRAGTHNLSLIERRTGLSQATVYKALRDHGINPPEVRR</sequence>